<comment type="caution">
    <text evidence="2">The sequence shown here is derived from an EMBL/GenBank/DDBJ whole genome shotgun (WGS) entry which is preliminary data.</text>
</comment>
<proteinExistence type="predicted"/>
<dbReference type="AlphaFoldDB" id="A0A814KHV0"/>
<feature type="transmembrane region" description="Helical" evidence="1">
    <location>
        <begin position="21"/>
        <end position="42"/>
    </location>
</feature>
<organism evidence="2 3">
    <name type="scientific">Rotaria sordida</name>
    <dbReference type="NCBI Taxonomy" id="392033"/>
    <lineage>
        <taxon>Eukaryota</taxon>
        <taxon>Metazoa</taxon>
        <taxon>Spiralia</taxon>
        <taxon>Gnathifera</taxon>
        <taxon>Rotifera</taxon>
        <taxon>Eurotatoria</taxon>
        <taxon>Bdelloidea</taxon>
        <taxon>Philodinida</taxon>
        <taxon>Philodinidae</taxon>
        <taxon>Rotaria</taxon>
    </lineage>
</organism>
<evidence type="ECO:0000313" key="3">
    <source>
        <dbReference type="Proteomes" id="UP000663889"/>
    </source>
</evidence>
<keyword evidence="1" id="KW-0472">Membrane</keyword>
<keyword evidence="1" id="KW-1133">Transmembrane helix</keyword>
<accession>A0A814KHV0</accession>
<evidence type="ECO:0000256" key="1">
    <source>
        <dbReference type="SAM" id="Phobius"/>
    </source>
</evidence>
<reference evidence="2" key="1">
    <citation type="submission" date="2021-02" db="EMBL/GenBank/DDBJ databases">
        <authorList>
            <person name="Nowell W R."/>
        </authorList>
    </citation>
    <scope>NUCLEOTIDE SEQUENCE</scope>
</reference>
<protein>
    <submittedName>
        <fullName evidence="2">Uncharacterized protein</fullName>
    </submittedName>
</protein>
<gene>
    <name evidence="2" type="ORF">SEV965_LOCUS13357</name>
</gene>
<sequence>FMTVQKKKQIENKPCRRGVRAIVYYSNFAGVLIGVYQISMFFESIIRENIFQLNDQTSLRLSQDKIITQHQENITQDLINEISQIYLDE</sequence>
<dbReference type="Proteomes" id="UP000663889">
    <property type="component" value="Unassembled WGS sequence"/>
</dbReference>
<dbReference type="EMBL" id="CAJNOU010000629">
    <property type="protein sequence ID" value="CAF1051385.1"/>
    <property type="molecule type" value="Genomic_DNA"/>
</dbReference>
<name>A0A814KHV0_9BILA</name>
<evidence type="ECO:0000313" key="2">
    <source>
        <dbReference type="EMBL" id="CAF1051385.1"/>
    </source>
</evidence>
<feature type="non-terminal residue" evidence="2">
    <location>
        <position position="1"/>
    </location>
</feature>
<keyword evidence="1" id="KW-0812">Transmembrane</keyword>